<gene>
    <name evidence="3" type="ORF">GHK62_23900</name>
</gene>
<feature type="transmembrane region" description="Helical" evidence="2">
    <location>
        <begin position="734"/>
        <end position="754"/>
    </location>
</feature>
<feature type="transmembrane region" description="Helical" evidence="2">
    <location>
        <begin position="553"/>
        <end position="572"/>
    </location>
</feature>
<feature type="transmembrane region" description="Helical" evidence="2">
    <location>
        <begin position="838"/>
        <end position="854"/>
    </location>
</feature>
<dbReference type="OrthoDB" id="5422830at2"/>
<feature type="transmembrane region" description="Helical" evidence="2">
    <location>
        <begin position="398"/>
        <end position="416"/>
    </location>
</feature>
<evidence type="ECO:0000313" key="3">
    <source>
        <dbReference type="EMBL" id="MQX17681.1"/>
    </source>
</evidence>
<feature type="transmembrane region" description="Helical" evidence="2">
    <location>
        <begin position="246"/>
        <end position="264"/>
    </location>
</feature>
<dbReference type="Pfam" id="PF10101">
    <property type="entry name" value="DUF2339"/>
    <property type="match status" value="1"/>
</dbReference>
<feature type="transmembrane region" description="Helical" evidence="2">
    <location>
        <begin position="189"/>
        <end position="210"/>
    </location>
</feature>
<comment type="caution">
    <text evidence="3">The sequence shown here is derived from an EMBL/GenBank/DDBJ whole genome shotgun (WGS) entry which is preliminary data.</text>
</comment>
<feature type="transmembrane region" description="Helical" evidence="2">
    <location>
        <begin position="423"/>
        <end position="445"/>
    </location>
</feature>
<feature type="region of interest" description="Disordered" evidence="1">
    <location>
        <begin position="42"/>
        <end position="79"/>
    </location>
</feature>
<organism evidence="3 4">
    <name type="scientific">Sinorhizobium terangae</name>
    <dbReference type="NCBI Taxonomy" id="110322"/>
    <lineage>
        <taxon>Bacteria</taxon>
        <taxon>Pseudomonadati</taxon>
        <taxon>Pseudomonadota</taxon>
        <taxon>Alphaproteobacteria</taxon>
        <taxon>Hyphomicrobiales</taxon>
        <taxon>Rhizobiaceae</taxon>
        <taxon>Sinorhizobium/Ensifer group</taxon>
        <taxon>Sinorhizobium</taxon>
    </lineage>
</organism>
<keyword evidence="2" id="KW-1133">Transmembrane helix</keyword>
<feature type="transmembrane region" description="Helical" evidence="2">
    <location>
        <begin position="890"/>
        <end position="910"/>
    </location>
</feature>
<feature type="transmembrane region" description="Helical" evidence="2">
    <location>
        <begin position="294"/>
        <end position="313"/>
    </location>
</feature>
<feature type="transmembrane region" description="Helical" evidence="2">
    <location>
        <begin position="457"/>
        <end position="483"/>
    </location>
</feature>
<reference evidence="3 4" key="1">
    <citation type="journal article" date="2013" name="Genome Biol.">
        <title>Comparative genomics of the core and accessory genomes of 48 Sinorhizobium strains comprising five genospecies.</title>
        <authorList>
            <person name="Sugawara M."/>
            <person name="Epstein B."/>
            <person name="Badgley B.D."/>
            <person name="Unno T."/>
            <person name="Xu L."/>
            <person name="Reese J."/>
            <person name="Gyaneshwar P."/>
            <person name="Denny R."/>
            <person name="Mudge J."/>
            <person name="Bharti A.K."/>
            <person name="Farmer A.D."/>
            <person name="May G.D."/>
            <person name="Woodward J.E."/>
            <person name="Medigue C."/>
            <person name="Vallenet D."/>
            <person name="Lajus A."/>
            <person name="Rouy Z."/>
            <person name="Martinez-Vaz B."/>
            <person name="Tiffin P."/>
            <person name="Young N.D."/>
            <person name="Sadowsky M.J."/>
        </authorList>
    </citation>
    <scope>NUCLEOTIDE SEQUENCE [LARGE SCALE GENOMIC DNA]</scope>
    <source>
        <strain evidence="3 4">USDA4894</strain>
    </source>
</reference>
<dbReference type="PANTHER" id="PTHR38434">
    <property type="entry name" value="BLL2549 PROTEIN"/>
    <property type="match status" value="1"/>
</dbReference>
<dbReference type="InterPro" id="IPR019286">
    <property type="entry name" value="DUF2339_TM"/>
</dbReference>
<proteinExistence type="predicted"/>
<feature type="transmembrane region" description="Helical" evidence="2">
    <location>
        <begin position="216"/>
        <end position="239"/>
    </location>
</feature>
<feature type="transmembrane region" description="Helical" evidence="2">
    <location>
        <begin position="766"/>
        <end position="786"/>
    </location>
</feature>
<dbReference type="PANTHER" id="PTHR38434:SF1">
    <property type="entry name" value="BLL2549 PROTEIN"/>
    <property type="match status" value="1"/>
</dbReference>
<feature type="transmembrane region" description="Helical" evidence="2">
    <location>
        <begin position="319"/>
        <end position="337"/>
    </location>
</feature>
<evidence type="ECO:0000313" key="4">
    <source>
        <dbReference type="Proteomes" id="UP000439983"/>
    </source>
</evidence>
<feature type="transmembrane region" description="Helical" evidence="2">
    <location>
        <begin position="527"/>
        <end position="544"/>
    </location>
</feature>
<accession>A0A6N7LII0</accession>
<feature type="compositionally biased region" description="Low complexity" evidence="1">
    <location>
        <begin position="45"/>
        <end position="65"/>
    </location>
</feature>
<feature type="transmembrane region" description="Helical" evidence="2">
    <location>
        <begin position="641"/>
        <end position="658"/>
    </location>
</feature>
<dbReference type="RefSeq" id="WP_153441562.1">
    <property type="nucleotide sequence ID" value="NZ_JACIGA010000003.1"/>
</dbReference>
<dbReference type="PIRSF" id="PIRSF035905">
    <property type="entry name" value="UCP035905_mp"/>
    <property type="match status" value="1"/>
</dbReference>
<sequence>MLEVIAFVAFAMALAAFLGGRKTAERLENEINSLKAEIARLSERQTAPESAPSQAAEEAQATEAIASEDEGKEGPWSRAAREGARIFGGETAEREKVEEAGQDEQVAAAVTVEPAATESLESRIGGQWPVWVGGLALALGGYFLVQYSIDAGLLSPAVRLALAAAFGLVLGIAGEVIRRRAVPTIADRFRHAMIPGVLTAAGAVTLFGVVYAAHGIYGFIGTATAFALLALVSLVTVALSLLHGQALAGLGLLASLLTPLFVSSAEPRPWVLFGFLSIAWLATLCASRLRRWTVVPTLANVGLGLWGLAYVVGVTPFEAPPVTFALLVMIAGVGLVWPGAAERAAEDGPGTGRAAATAAGRWERLFAPPHAAVTVSAAIAATVLALLLISPAVTAARFPVQEFVALIAALALVGALRATAIYPALFATFGAIAGTWSLTALSNVLAYLDPSRAQPEIVVSGGTAMLTAMVLSAVFVLLASFVLARRLETRSQFAVLWAGIAAIAPNALLAMSFLMTGKFAFDLPHGLAAFVSGLLLLALVEWLYRRSADTRDLHIAGGLSVAGSFGLFVLGLHAWTDGLVTTLAIALLGAGDTFAARARSWPVLPWITVGSALVVLARIGWEPTIVGAGKLSTTPVFNALLPGYGIPALLLVASAYLLRASPSARVRNLLQALASLFVLLTLAILVRHAMNGGVLDSSVPTLAEQSIYTLIAIGASGIFMTLDTRSPSPVFRYGGMGLGVLSMLSVLSAHLFSLNPYFSGELLGSIPFFDLLFIGYLLPGIAYAGLSWYARDKRPWPYVAALAVGGAVLAFAWASLSVRRFWQGENVADWRGFLQGETYTYSVVWLVLGVLLLVAGSRFNAKSIRIASAALVFIAVLKVFLIDMSNLEGFLRALSFIGLGGVLIGIGLFYQKILSNTGSGGPAGAAATAAEAGERTSRA</sequence>
<name>A0A6N7LII0_SINTE</name>
<keyword evidence="4" id="KW-1185">Reference proteome</keyword>
<feature type="transmembrane region" description="Helical" evidence="2">
    <location>
        <begin position="128"/>
        <end position="145"/>
    </location>
</feature>
<evidence type="ECO:0000256" key="2">
    <source>
        <dbReference type="SAM" id="Phobius"/>
    </source>
</evidence>
<protein>
    <submittedName>
        <fullName evidence="3">DUF2339 domain-containing protein</fullName>
    </submittedName>
</protein>
<keyword evidence="2" id="KW-0472">Membrane</keyword>
<dbReference type="Proteomes" id="UP000439983">
    <property type="component" value="Unassembled WGS sequence"/>
</dbReference>
<feature type="transmembrane region" description="Helical" evidence="2">
    <location>
        <begin position="603"/>
        <end position="621"/>
    </location>
</feature>
<feature type="transmembrane region" description="Helical" evidence="2">
    <location>
        <begin position="866"/>
        <end position="884"/>
    </location>
</feature>
<feature type="transmembrane region" description="Helical" evidence="2">
    <location>
        <begin position="495"/>
        <end position="515"/>
    </location>
</feature>
<evidence type="ECO:0000256" key="1">
    <source>
        <dbReference type="SAM" id="MobiDB-lite"/>
    </source>
</evidence>
<feature type="transmembrane region" description="Helical" evidence="2">
    <location>
        <begin position="270"/>
        <end position="287"/>
    </location>
</feature>
<dbReference type="AlphaFoldDB" id="A0A6N7LII0"/>
<dbReference type="EMBL" id="WITC01000100">
    <property type="protein sequence ID" value="MQX17681.1"/>
    <property type="molecule type" value="Genomic_DNA"/>
</dbReference>
<feature type="transmembrane region" description="Helical" evidence="2">
    <location>
        <begin position="371"/>
        <end position="392"/>
    </location>
</feature>
<dbReference type="InterPro" id="IPR014600">
    <property type="entry name" value="UCP035905_mem"/>
</dbReference>
<feature type="transmembrane region" description="Helical" evidence="2">
    <location>
        <begin position="6"/>
        <end position="24"/>
    </location>
</feature>
<feature type="transmembrane region" description="Helical" evidence="2">
    <location>
        <begin position="157"/>
        <end position="177"/>
    </location>
</feature>
<feature type="transmembrane region" description="Helical" evidence="2">
    <location>
        <begin position="578"/>
        <end position="596"/>
    </location>
</feature>
<feature type="transmembrane region" description="Helical" evidence="2">
    <location>
        <begin position="798"/>
        <end position="818"/>
    </location>
</feature>
<feature type="transmembrane region" description="Helical" evidence="2">
    <location>
        <begin position="702"/>
        <end position="722"/>
    </location>
</feature>
<keyword evidence="2" id="KW-0812">Transmembrane</keyword>
<feature type="transmembrane region" description="Helical" evidence="2">
    <location>
        <begin position="670"/>
        <end position="690"/>
    </location>
</feature>